<sequence>FVFYMCCKCCTGGPRLCSSCISRGGRGCISRSGRCCVVCPPSSPPYTRSHSLPLSSIPTPLHTKPFSPHSDLPFIDFDGSNPNCCRERHKAGFLPLPSTSRGGERGRPRQRMSRNNGGFFQKIFGGRQSDAGSSDIPPNESDYATIDRLRNREMSMPVSARNVTFGSNREIPPPDVHQGTGRSPYRPRAESAHSMRGGRPPFGGGLSRAQHTSSRASDLDDITADLLRLSTEPESMQPPSGGSSFGRRRNGNGVGDGTFLPRSTSTSDVLPNQRQAPQDGSLGGLRGASVFTWNASEASPIPSRNTGIGRRSSASQAIQSHDLHSLNNLYNGDDVGGSTPQYQPLPSQRSTPQNSFVQDEAKGEKGVTREKIVEMSQKTKAPPVVRTTVEGKLKMEKIVGADLITVDSCVSSAWTVKDTTTHYKIKTTIGKRSLLLEEMTKRTTETGEGSGETRYKITLMEDGVKKAETEASLPTPPHGIDKKAYLTEVSRSLLLQHFDPADPRSIPPTDLLPTIMGLDGKLVPVGPDGRPLPTGATPDGKTILLGMDGKPLPGPDGGPIVIGADGQPIVPPPDESDSALTHIEIEVVEDVTNILKTYVIGERADEHLPLPESIMEENEAPPPAIDDLPKIERIYVDQLEFEDEEEETLQKAEIHLKAQGATLEGESTLRRIRKLESESSFDSTRAQCSHVFADCEVVKKEDSSTFIVTVALPRNVEIICEMRRARKKKKEERVKIESQKEGQMYQGEIVLKKERRLETSDSFEMEKGEERMEEIREEKITEMKEERKEEKIQEVKMEEQRREEIVQVVEKIEIREEKVEMKEDQERMEKERMEMEMKEKERLEVEIKIEKAKKEEREREAQGGEYHLHTEGMELRGEVRMGGRRRLLESESSEEIEREREAEGGQYSIHQEGMHLHGETRMKRLHRFDSVSSADSSIYGGGPTVVDLTREESHSHFEAIIEIPNRADSLLFRLRERRMKATQPIVQVTQQRLSDEVRMKMNVKEERGITVMESSEEHATLSAGIQRTESSSHVKEQMMKERRVERMGETVIESGEEHSMNVILLENREKNEDESARTISQARLTGEKAKLAEYSNQSTTLSASLQTDSTTSSSASKEVSTSRKESSSHETKAFSQSSTATSSALNKTNDSLAVIGRAKERLSSSASSHFMEYSNLQENCAILMNRSGGLYEKSERTLSEVTTERISLSTKSAEALEREKKALQDAEKIEVFARERKGYWNGEDIKEAKEKRVSFASEVLEKTMDESSDEMAAIESQNLEPKFMKPSIIKKPMKQERGRQREIRKNEAPSFAPVRRNSLLAALAVGSPHNIPHFKTLEDIITGIKHAGLEYSNLIFGIDYTRSNYYQGERTFDGKNLHDVGGFEPNPYQQVIEIVGRTLSSFDADGQIPAYGFGDEEITDKGIFNIRDRYNLDMDCNGFEEVLKIYNEFTPSVQMSGPTNFVPLIEKAVQICKEKHSYHILVIVADGQVTNEKINQKAIAAASHYPLSIIMVGVGDGPWNMMNRFDETLPKRLFDNFHFVDFHKVMFNAPNAEASFALNALMEIPDQYKAIKELGLLKQSRRG</sequence>
<feature type="region of interest" description="Disordered" evidence="1">
    <location>
        <begin position="854"/>
        <end position="910"/>
    </location>
</feature>
<feature type="compositionally biased region" description="Basic and acidic residues" evidence="1">
    <location>
        <begin position="1120"/>
        <end position="1132"/>
    </location>
</feature>
<evidence type="ECO:0000313" key="3">
    <source>
        <dbReference type="EMBL" id="GMT14464.1"/>
    </source>
</evidence>
<feature type="compositionally biased region" description="Low complexity" evidence="1">
    <location>
        <begin position="1095"/>
        <end position="1119"/>
    </location>
</feature>
<comment type="caution">
    <text evidence="3">The sequence shown here is derived from an EMBL/GenBank/DDBJ whole genome shotgun (WGS) entry which is preliminary data.</text>
</comment>
<dbReference type="InterPro" id="IPR002035">
    <property type="entry name" value="VWF_A"/>
</dbReference>
<reference evidence="3" key="1">
    <citation type="submission" date="2023-10" db="EMBL/GenBank/DDBJ databases">
        <title>Genome assembly of Pristionchus species.</title>
        <authorList>
            <person name="Yoshida K."/>
            <person name="Sommer R.J."/>
        </authorList>
    </citation>
    <scope>NUCLEOTIDE SEQUENCE</scope>
    <source>
        <strain evidence="3">RS5133</strain>
    </source>
</reference>
<feature type="region of interest" description="Disordered" evidence="1">
    <location>
        <begin position="89"/>
        <end position="142"/>
    </location>
</feature>
<dbReference type="Pfam" id="PF07002">
    <property type="entry name" value="Copine"/>
    <property type="match status" value="1"/>
</dbReference>
<feature type="compositionally biased region" description="Polar residues" evidence="1">
    <location>
        <begin position="261"/>
        <end position="278"/>
    </location>
</feature>
<dbReference type="CDD" id="cd01459">
    <property type="entry name" value="vWA_copine_like"/>
    <property type="match status" value="1"/>
</dbReference>
<keyword evidence="4" id="KW-1185">Reference proteome</keyword>
<protein>
    <recommendedName>
        <fullName evidence="2">VWFA domain-containing protein</fullName>
    </recommendedName>
</protein>
<dbReference type="SUPFAM" id="SSF53300">
    <property type="entry name" value="vWA-like"/>
    <property type="match status" value="1"/>
</dbReference>
<organism evidence="3 4">
    <name type="scientific">Pristionchus fissidentatus</name>
    <dbReference type="NCBI Taxonomy" id="1538716"/>
    <lineage>
        <taxon>Eukaryota</taxon>
        <taxon>Metazoa</taxon>
        <taxon>Ecdysozoa</taxon>
        <taxon>Nematoda</taxon>
        <taxon>Chromadorea</taxon>
        <taxon>Rhabditida</taxon>
        <taxon>Rhabditina</taxon>
        <taxon>Diplogasteromorpha</taxon>
        <taxon>Diplogasteroidea</taxon>
        <taxon>Neodiplogasteridae</taxon>
        <taxon>Pristionchus</taxon>
    </lineage>
</organism>
<dbReference type="InterPro" id="IPR052079">
    <property type="entry name" value="E3_ligase/Copine_domain"/>
</dbReference>
<dbReference type="EMBL" id="BTSY01000002">
    <property type="protein sequence ID" value="GMT14464.1"/>
    <property type="molecule type" value="Genomic_DNA"/>
</dbReference>
<accession>A0AAV5V4T7</accession>
<evidence type="ECO:0000313" key="4">
    <source>
        <dbReference type="Proteomes" id="UP001432322"/>
    </source>
</evidence>
<dbReference type="PANTHER" id="PTHR45751">
    <property type="entry name" value="COPINE FAMILY PROTEIN 1"/>
    <property type="match status" value="1"/>
</dbReference>
<feature type="region of interest" description="Disordered" evidence="1">
    <location>
        <begin position="1095"/>
        <end position="1143"/>
    </location>
</feature>
<name>A0AAV5V4T7_9BILA</name>
<feature type="compositionally biased region" description="Low complexity" evidence="1">
    <location>
        <begin position="1133"/>
        <end position="1143"/>
    </location>
</feature>
<evidence type="ECO:0000256" key="1">
    <source>
        <dbReference type="SAM" id="MobiDB-lite"/>
    </source>
</evidence>
<dbReference type="PANTHER" id="PTHR45751:SF11">
    <property type="entry name" value="COPINE FAMILY PROTEIN 2"/>
    <property type="match status" value="1"/>
</dbReference>
<feature type="domain" description="VWFA" evidence="2">
    <location>
        <begin position="1351"/>
        <end position="1544"/>
    </location>
</feature>
<feature type="compositionally biased region" description="Polar residues" evidence="1">
    <location>
        <begin position="291"/>
        <end position="330"/>
    </location>
</feature>
<dbReference type="GO" id="GO:0016567">
    <property type="term" value="P:protein ubiquitination"/>
    <property type="evidence" value="ECO:0007669"/>
    <property type="project" value="TreeGrafter"/>
</dbReference>
<proteinExistence type="predicted"/>
<feature type="region of interest" description="Disordered" evidence="1">
    <location>
        <begin position="162"/>
        <end position="367"/>
    </location>
</feature>
<evidence type="ECO:0000259" key="2">
    <source>
        <dbReference type="SMART" id="SM00327"/>
    </source>
</evidence>
<feature type="non-terminal residue" evidence="3">
    <location>
        <position position="1"/>
    </location>
</feature>
<dbReference type="SMART" id="SM00327">
    <property type="entry name" value="VWA"/>
    <property type="match status" value="1"/>
</dbReference>
<dbReference type="GO" id="GO:0005634">
    <property type="term" value="C:nucleus"/>
    <property type="evidence" value="ECO:0007669"/>
    <property type="project" value="TreeGrafter"/>
</dbReference>
<feature type="compositionally biased region" description="Polar residues" evidence="1">
    <location>
        <begin position="338"/>
        <end position="357"/>
    </location>
</feature>
<dbReference type="GO" id="GO:0004842">
    <property type="term" value="F:ubiquitin-protein transferase activity"/>
    <property type="evidence" value="ECO:0007669"/>
    <property type="project" value="TreeGrafter"/>
</dbReference>
<gene>
    <name evidence="3" type="ORF">PFISCL1PPCAC_5761</name>
</gene>
<dbReference type="InterPro" id="IPR036465">
    <property type="entry name" value="vWFA_dom_sf"/>
</dbReference>
<dbReference type="Proteomes" id="UP001432322">
    <property type="component" value="Unassembled WGS sequence"/>
</dbReference>
<feature type="compositionally biased region" description="Basic and acidic residues" evidence="1">
    <location>
        <begin position="854"/>
        <end position="903"/>
    </location>
</feature>
<dbReference type="InterPro" id="IPR010734">
    <property type="entry name" value="Copine_C"/>
</dbReference>